<name>A0A3G8ZKN7_9ACTN</name>
<dbReference type="GO" id="GO:0016758">
    <property type="term" value="F:hexosyltransferase activity"/>
    <property type="evidence" value="ECO:0007669"/>
    <property type="project" value="InterPro"/>
</dbReference>
<comment type="similarity">
    <text evidence="7">Belongs to the glycosyltransferase 87 family.</text>
</comment>
<evidence type="ECO:0000256" key="1">
    <source>
        <dbReference type="ARBA" id="ARBA00004651"/>
    </source>
</evidence>
<feature type="transmembrane region" description="Helical" evidence="8">
    <location>
        <begin position="404"/>
        <end position="424"/>
    </location>
</feature>
<evidence type="ECO:0000313" key="10">
    <source>
        <dbReference type="Proteomes" id="UP000268084"/>
    </source>
</evidence>
<feature type="transmembrane region" description="Helical" evidence="8">
    <location>
        <begin position="372"/>
        <end position="392"/>
    </location>
</feature>
<feature type="transmembrane region" description="Helical" evidence="8">
    <location>
        <begin position="121"/>
        <end position="142"/>
    </location>
</feature>
<dbReference type="OrthoDB" id="9774600at2"/>
<evidence type="ECO:0000256" key="4">
    <source>
        <dbReference type="ARBA" id="ARBA00022692"/>
    </source>
</evidence>
<dbReference type="Pfam" id="PF09594">
    <property type="entry name" value="GT87"/>
    <property type="match status" value="1"/>
</dbReference>
<keyword evidence="3" id="KW-0808">Transferase</keyword>
<evidence type="ECO:0000256" key="2">
    <source>
        <dbReference type="ARBA" id="ARBA00022475"/>
    </source>
</evidence>
<feature type="transmembrane region" description="Helical" evidence="8">
    <location>
        <begin position="149"/>
        <end position="168"/>
    </location>
</feature>
<evidence type="ECO:0000313" key="9">
    <source>
        <dbReference type="EMBL" id="AZI57405.1"/>
    </source>
</evidence>
<protein>
    <submittedName>
        <fullName evidence="9">DUF2029 domain-containing protein</fullName>
    </submittedName>
</protein>
<keyword evidence="4 8" id="KW-0812">Transmembrane</keyword>
<evidence type="ECO:0000256" key="7">
    <source>
        <dbReference type="ARBA" id="ARBA00024033"/>
    </source>
</evidence>
<comment type="subcellular location">
    <subcellularLocation>
        <location evidence="1">Cell membrane</location>
        <topology evidence="1">Multi-pass membrane protein</topology>
    </subcellularLocation>
</comment>
<dbReference type="InterPro" id="IPR018584">
    <property type="entry name" value="GT87"/>
</dbReference>
<keyword evidence="2" id="KW-1003">Cell membrane</keyword>
<feature type="transmembrane region" description="Helical" evidence="8">
    <location>
        <begin position="202"/>
        <end position="224"/>
    </location>
</feature>
<feature type="transmembrane region" description="Helical" evidence="8">
    <location>
        <begin position="296"/>
        <end position="313"/>
    </location>
</feature>
<evidence type="ECO:0000256" key="5">
    <source>
        <dbReference type="ARBA" id="ARBA00022989"/>
    </source>
</evidence>
<feature type="transmembrane region" description="Helical" evidence="8">
    <location>
        <begin position="230"/>
        <end position="251"/>
    </location>
</feature>
<reference evidence="9 10" key="1">
    <citation type="submission" date="2018-11" db="EMBL/GenBank/DDBJ databases">
        <authorList>
            <person name="Da X."/>
        </authorList>
    </citation>
    <scope>NUCLEOTIDE SEQUENCE [LARGE SCALE GENOMIC DNA]</scope>
    <source>
        <strain evidence="9 10">S14-144</strain>
    </source>
</reference>
<evidence type="ECO:0000256" key="8">
    <source>
        <dbReference type="SAM" id="Phobius"/>
    </source>
</evidence>
<keyword evidence="5 8" id="KW-1133">Transmembrane helix</keyword>
<proteinExistence type="inferred from homology"/>
<reference evidence="9 10" key="2">
    <citation type="submission" date="2018-12" db="EMBL/GenBank/DDBJ databases">
        <title>Nakamurella antarcticus sp. nov., isolated from Antarctica South Shetland Islands soil.</title>
        <authorList>
            <person name="Peng F."/>
        </authorList>
    </citation>
    <scope>NUCLEOTIDE SEQUENCE [LARGE SCALE GENOMIC DNA]</scope>
    <source>
        <strain evidence="9 10">S14-144</strain>
    </source>
</reference>
<feature type="transmembrane region" description="Helical" evidence="8">
    <location>
        <begin position="174"/>
        <end position="195"/>
    </location>
</feature>
<organism evidence="9 10">
    <name type="scientific">Nakamurella antarctica</name>
    <dbReference type="NCBI Taxonomy" id="1902245"/>
    <lineage>
        <taxon>Bacteria</taxon>
        <taxon>Bacillati</taxon>
        <taxon>Actinomycetota</taxon>
        <taxon>Actinomycetes</taxon>
        <taxon>Nakamurellales</taxon>
        <taxon>Nakamurellaceae</taxon>
        <taxon>Nakamurella</taxon>
    </lineage>
</organism>
<dbReference type="KEGG" id="nak:EH165_03750"/>
<dbReference type="GO" id="GO:0005886">
    <property type="term" value="C:plasma membrane"/>
    <property type="evidence" value="ECO:0007669"/>
    <property type="project" value="UniProtKB-SubCell"/>
</dbReference>
<keyword evidence="6 8" id="KW-0472">Membrane</keyword>
<gene>
    <name evidence="9" type="ORF">EH165_03750</name>
</gene>
<dbReference type="Proteomes" id="UP000268084">
    <property type="component" value="Chromosome"/>
</dbReference>
<accession>A0A3G8ZKN7</accession>
<evidence type="ECO:0000256" key="6">
    <source>
        <dbReference type="ARBA" id="ARBA00023136"/>
    </source>
</evidence>
<feature type="transmembrane region" description="Helical" evidence="8">
    <location>
        <begin position="38"/>
        <end position="58"/>
    </location>
</feature>
<dbReference type="AlphaFoldDB" id="A0A3G8ZKN7"/>
<evidence type="ECO:0000256" key="3">
    <source>
        <dbReference type="ARBA" id="ARBA00022679"/>
    </source>
</evidence>
<dbReference type="EMBL" id="CP034170">
    <property type="protein sequence ID" value="AZI57405.1"/>
    <property type="molecule type" value="Genomic_DNA"/>
</dbReference>
<keyword evidence="10" id="KW-1185">Reference proteome</keyword>
<sequence length="439" mass="47534">MGCVRAARAGRSECRVLGKPEADTAARRFVRWLGTNSAAAYAGAALLVLLAAVATYGAGRGLGSPRNQFDLHIYYDAVSYWARGGYLYSYSQPDVLNGSLGFTYPPIAAVLMWPMTLLPWHVVQVLTLVLIITAAVAFVWLCVRDSVRINGATGLVLLGLITCVAFLYEPMRLTLSFGQVNIFLGLFVAFDLLFLQRRGSKWMGIGIGLAVAIKITPGIFIVYLLCTARWRAAIVASATAAVASVVAIIFAQKEVLNFYTEVLWDTSRVGLVDTRGNQSINGLLARLASPEAPSKAVWVLLAGIVVAFGLWRARSAFRAGDEMAGMALAGMAGLMVSPVTWVHHAVWVIPAVIVLAHRLVELRGAPKTREFYSSVALLVVGVGWLVSLDKYVADYAPNWSGAGWWAQLMGNLPILWILAALAFLPARKQIPLLKQFLPA</sequence>